<dbReference type="Gene3D" id="1.10.10.60">
    <property type="entry name" value="Homeodomain-like"/>
    <property type="match status" value="1"/>
</dbReference>
<dbReference type="Proteomes" id="UP000320300">
    <property type="component" value="Unassembled WGS sequence"/>
</dbReference>
<dbReference type="InterPro" id="IPR025662">
    <property type="entry name" value="Sigma_54_int_dom_ATP-bd_1"/>
</dbReference>
<dbReference type="Pfam" id="PF02954">
    <property type="entry name" value="HTH_8"/>
    <property type="match status" value="1"/>
</dbReference>
<keyword evidence="3" id="KW-0805">Transcription regulation</keyword>
<accession>A0A521BFT3</accession>
<dbReference type="InterPro" id="IPR058031">
    <property type="entry name" value="AAA_lid_NorR"/>
</dbReference>
<keyword evidence="2" id="KW-0067">ATP-binding</keyword>
<dbReference type="PANTHER" id="PTHR32071">
    <property type="entry name" value="TRANSCRIPTIONAL REGULATORY PROTEIN"/>
    <property type="match status" value="1"/>
</dbReference>
<keyword evidence="5" id="KW-0804">Transcription</keyword>
<evidence type="ECO:0000256" key="5">
    <source>
        <dbReference type="ARBA" id="ARBA00023163"/>
    </source>
</evidence>
<dbReference type="InterPro" id="IPR002197">
    <property type="entry name" value="HTH_Fis"/>
</dbReference>
<sequence>MPERKNDLEGEYFSLKQLLQGIFSKLQPLFSTDCAAITLYQNDDEHIARSYIALRNCKGEFIAEQLIRDPVAFSSITREISGFQFPVLRSAEDWMAEFGNNHHIINHPEEYLYHCYIPLEANNRIMGTFEIHNLDQQFSSEALNYCCSISDLVSGLLTALQPLPALPTGEELLSTIRKQQAELEKYKKELDKHLQYFAEESAEPYHYPDMAGNSREMQQVFKLLDRMSSSDTTVLILGETGTGKELIARAIHQQSPRKDQPMIKINCAAVPRNLIESELFGHEKGSFTGAMERRIGKFELADRGTIFLDEVAELSPDLQVKLLRVLQEKEIERIGGKSTIATDVRIISATNRNLFNEVEAGRFRTDLFYRLNVFPIELPPLRNRRLDIPALAAYFLERFSSKSGRKINGFSKKVMACMMAYNWPGNVRELEHLIERQVILTEQPVITELAIPEGGKGLLAQHVTGEIIKTVMENERDHILAVLERCNGKVSGPHGAARLLGIPATTLNSKIKKLGLSKKHK</sequence>
<evidence type="ECO:0000259" key="7">
    <source>
        <dbReference type="PROSITE" id="PS50045"/>
    </source>
</evidence>
<dbReference type="PROSITE" id="PS00675">
    <property type="entry name" value="SIGMA54_INTERACT_1"/>
    <property type="match status" value="1"/>
</dbReference>
<dbReference type="InterPro" id="IPR003593">
    <property type="entry name" value="AAA+_ATPase"/>
</dbReference>
<dbReference type="EMBL" id="FXTN01000002">
    <property type="protein sequence ID" value="SMO45932.1"/>
    <property type="molecule type" value="Genomic_DNA"/>
</dbReference>
<feature type="domain" description="Sigma-54 factor interaction" evidence="7">
    <location>
        <begin position="210"/>
        <end position="439"/>
    </location>
</feature>
<dbReference type="GO" id="GO:0043565">
    <property type="term" value="F:sequence-specific DNA binding"/>
    <property type="evidence" value="ECO:0007669"/>
    <property type="project" value="InterPro"/>
</dbReference>
<dbReference type="PROSITE" id="PS00688">
    <property type="entry name" value="SIGMA54_INTERACT_3"/>
    <property type="match status" value="1"/>
</dbReference>
<dbReference type="SMART" id="SM00382">
    <property type="entry name" value="AAA"/>
    <property type="match status" value="1"/>
</dbReference>
<dbReference type="SUPFAM" id="SSF52540">
    <property type="entry name" value="P-loop containing nucleoside triphosphate hydrolases"/>
    <property type="match status" value="1"/>
</dbReference>
<gene>
    <name evidence="8" type="ORF">SAMN06265348_102269</name>
</gene>
<evidence type="ECO:0000256" key="1">
    <source>
        <dbReference type="ARBA" id="ARBA00022741"/>
    </source>
</evidence>
<proteinExistence type="predicted"/>
<evidence type="ECO:0000256" key="3">
    <source>
        <dbReference type="ARBA" id="ARBA00023015"/>
    </source>
</evidence>
<dbReference type="FunFam" id="3.40.50.300:FF:000006">
    <property type="entry name" value="DNA-binding transcriptional regulator NtrC"/>
    <property type="match status" value="1"/>
</dbReference>
<evidence type="ECO:0000256" key="6">
    <source>
        <dbReference type="SAM" id="Coils"/>
    </source>
</evidence>
<dbReference type="InterPro" id="IPR009057">
    <property type="entry name" value="Homeodomain-like_sf"/>
</dbReference>
<evidence type="ECO:0000256" key="2">
    <source>
        <dbReference type="ARBA" id="ARBA00022840"/>
    </source>
</evidence>
<feature type="coiled-coil region" evidence="6">
    <location>
        <begin position="169"/>
        <end position="196"/>
    </location>
</feature>
<dbReference type="InterPro" id="IPR025944">
    <property type="entry name" value="Sigma_54_int_dom_CS"/>
</dbReference>
<evidence type="ECO:0000313" key="8">
    <source>
        <dbReference type="EMBL" id="SMO45932.1"/>
    </source>
</evidence>
<dbReference type="PROSITE" id="PS50045">
    <property type="entry name" value="SIGMA54_INTERACT_4"/>
    <property type="match status" value="1"/>
</dbReference>
<dbReference type="Gene3D" id="3.40.50.300">
    <property type="entry name" value="P-loop containing nucleotide triphosphate hydrolases"/>
    <property type="match status" value="1"/>
</dbReference>
<dbReference type="RefSeq" id="WP_246101331.1">
    <property type="nucleotide sequence ID" value="NZ_CBCSJO010000003.1"/>
</dbReference>
<name>A0A521BFT3_9SPHI</name>
<keyword evidence="1" id="KW-0547">Nucleotide-binding</keyword>
<dbReference type="InterPro" id="IPR027417">
    <property type="entry name" value="P-loop_NTPase"/>
</dbReference>
<organism evidence="8 9">
    <name type="scientific">Pedobacter westerhofensis</name>
    <dbReference type="NCBI Taxonomy" id="425512"/>
    <lineage>
        <taxon>Bacteria</taxon>
        <taxon>Pseudomonadati</taxon>
        <taxon>Bacteroidota</taxon>
        <taxon>Sphingobacteriia</taxon>
        <taxon>Sphingobacteriales</taxon>
        <taxon>Sphingobacteriaceae</taxon>
        <taxon>Pedobacter</taxon>
    </lineage>
</organism>
<reference evidence="8 9" key="1">
    <citation type="submission" date="2017-05" db="EMBL/GenBank/DDBJ databases">
        <authorList>
            <person name="Varghese N."/>
            <person name="Submissions S."/>
        </authorList>
    </citation>
    <scope>NUCLEOTIDE SEQUENCE [LARGE SCALE GENOMIC DNA]</scope>
    <source>
        <strain evidence="8 9">DSM 19036</strain>
    </source>
</reference>
<protein>
    <submittedName>
        <fullName evidence="8">DNA-binding transcriptional response regulator, NtrC family, contains REC, AAA-type ATPase, and a Fis-type DNA-binding domains</fullName>
    </submittedName>
</protein>
<keyword evidence="4 8" id="KW-0238">DNA-binding</keyword>
<dbReference type="GO" id="GO:0006355">
    <property type="term" value="P:regulation of DNA-templated transcription"/>
    <property type="evidence" value="ECO:0007669"/>
    <property type="project" value="InterPro"/>
</dbReference>
<dbReference type="SUPFAM" id="SSF46689">
    <property type="entry name" value="Homeodomain-like"/>
    <property type="match status" value="1"/>
</dbReference>
<evidence type="ECO:0000256" key="4">
    <source>
        <dbReference type="ARBA" id="ARBA00023125"/>
    </source>
</evidence>
<evidence type="ECO:0000313" key="9">
    <source>
        <dbReference type="Proteomes" id="UP000320300"/>
    </source>
</evidence>
<dbReference type="Gene3D" id="1.10.8.60">
    <property type="match status" value="1"/>
</dbReference>
<keyword evidence="6" id="KW-0175">Coiled coil</keyword>
<dbReference type="Pfam" id="PF00158">
    <property type="entry name" value="Sigma54_activat"/>
    <property type="match status" value="1"/>
</dbReference>
<dbReference type="AlphaFoldDB" id="A0A521BFT3"/>
<dbReference type="PANTHER" id="PTHR32071:SF117">
    <property type="entry name" value="PTS-DEPENDENT DIHYDROXYACETONE KINASE OPERON REGULATORY PROTEIN-RELATED"/>
    <property type="match status" value="1"/>
</dbReference>
<dbReference type="CDD" id="cd00009">
    <property type="entry name" value="AAA"/>
    <property type="match status" value="1"/>
</dbReference>
<dbReference type="SUPFAM" id="SSF55781">
    <property type="entry name" value="GAF domain-like"/>
    <property type="match status" value="1"/>
</dbReference>
<dbReference type="Pfam" id="PF25601">
    <property type="entry name" value="AAA_lid_14"/>
    <property type="match status" value="1"/>
</dbReference>
<keyword evidence="9" id="KW-1185">Reference proteome</keyword>
<dbReference type="GO" id="GO:0005524">
    <property type="term" value="F:ATP binding"/>
    <property type="evidence" value="ECO:0007669"/>
    <property type="project" value="UniProtKB-KW"/>
</dbReference>
<dbReference type="InterPro" id="IPR002078">
    <property type="entry name" value="Sigma_54_int"/>
</dbReference>